<dbReference type="EMBL" id="MT840185">
    <property type="protein sequence ID" value="QNL31493.1"/>
    <property type="molecule type" value="Genomic_DNA"/>
</dbReference>
<reference evidence="1" key="1">
    <citation type="submission" date="2020-07" db="EMBL/GenBank/DDBJ databases">
        <title>Dissolved microcystin release linked to lysis of a Microcystis spp. bloom in Lake Erie (USA) attributed to a novel cyanophage.</title>
        <authorList>
            <person name="McKindles K.M."/>
            <person name="Manes M.A."/>
            <person name="DeMarco J.R."/>
            <person name="McClure A."/>
            <person name="McKay R.M."/>
            <person name="Davis T.W."/>
            <person name="Bullerjahn G.S."/>
        </authorList>
    </citation>
    <scope>NUCLEOTIDE SEQUENCE</scope>
</reference>
<sequence length="78" mass="8750">MKRTKKGNVTAEARAEYGTVGDRFPIFDKRSALSAIKLRGHGNLTKQERARVINKAAKFVPEAARAAREADQQRPRRS</sequence>
<proteinExistence type="predicted"/>
<evidence type="ECO:0000313" key="1">
    <source>
        <dbReference type="EMBL" id="QNL31493.1"/>
    </source>
</evidence>
<accession>A0A7G9A420</accession>
<name>A0A7G9A420_9VIRU</name>
<organism evidence="1">
    <name type="scientific">Bacteriophage sp</name>
    <dbReference type="NCBI Taxonomy" id="38018"/>
    <lineage>
        <taxon>Viruses</taxon>
    </lineage>
</organism>
<protein>
    <submittedName>
        <fullName evidence="1">Uncharacterized protein</fullName>
    </submittedName>
</protein>